<dbReference type="AlphaFoldDB" id="A0A9D2SUN4"/>
<feature type="domain" description="Cell wall hydrolase SleB" evidence="3">
    <location>
        <begin position="269"/>
        <end position="348"/>
    </location>
</feature>
<keyword evidence="5" id="KW-0378">Hydrolase</keyword>
<reference evidence="5" key="2">
    <citation type="submission" date="2021-04" db="EMBL/GenBank/DDBJ databases">
        <authorList>
            <person name="Gilroy R."/>
        </authorList>
    </citation>
    <scope>NUCLEOTIDE SEQUENCE</scope>
    <source>
        <strain evidence="5">ChiW19-954</strain>
    </source>
</reference>
<dbReference type="Gene3D" id="6.10.250.3150">
    <property type="match status" value="1"/>
</dbReference>
<dbReference type="GO" id="GO:0016787">
    <property type="term" value="F:hydrolase activity"/>
    <property type="evidence" value="ECO:0007669"/>
    <property type="project" value="UniProtKB-KW"/>
</dbReference>
<keyword evidence="1" id="KW-0732">Signal</keyword>
<dbReference type="Proteomes" id="UP000823890">
    <property type="component" value="Unassembled WGS sequence"/>
</dbReference>
<organism evidence="5 6">
    <name type="scientific">Candidatus Mediterraneibacter faecipullorum</name>
    <dbReference type="NCBI Taxonomy" id="2838670"/>
    <lineage>
        <taxon>Bacteria</taxon>
        <taxon>Bacillati</taxon>
        <taxon>Bacillota</taxon>
        <taxon>Clostridia</taxon>
        <taxon>Lachnospirales</taxon>
        <taxon>Lachnospiraceae</taxon>
        <taxon>Mediterraneibacter</taxon>
    </lineage>
</organism>
<evidence type="ECO:0000313" key="6">
    <source>
        <dbReference type="Proteomes" id="UP000823890"/>
    </source>
</evidence>
<name>A0A9D2SUN4_9FIRM</name>
<keyword evidence="2" id="KW-0175">Coiled coil</keyword>
<evidence type="ECO:0000259" key="4">
    <source>
        <dbReference type="Pfam" id="PF24568"/>
    </source>
</evidence>
<feature type="coiled-coil region" evidence="2">
    <location>
        <begin position="144"/>
        <end position="217"/>
    </location>
</feature>
<evidence type="ECO:0000256" key="1">
    <source>
        <dbReference type="ARBA" id="ARBA00022729"/>
    </source>
</evidence>
<dbReference type="EMBL" id="DWWO01000112">
    <property type="protein sequence ID" value="HJC34771.1"/>
    <property type="molecule type" value="Genomic_DNA"/>
</dbReference>
<proteinExistence type="predicted"/>
<evidence type="ECO:0000259" key="3">
    <source>
        <dbReference type="Pfam" id="PF07486"/>
    </source>
</evidence>
<dbReference type="InterPro" id="IPR011105">
    <property type="entry name" value="Cell_wall_hydrolase_SleB"/>
</dbReference>
<dbReference type="Pfam" id="PF24568">
    <property type="entry name" value="CC_PcsB"/>
    <property type="match status" value="1"/>
</dbReference>
<accession>A0A9D2SUN4</accession>
<sequence length="367" mass="40483">MKFYKKRWIQSGIALICSLAIVLSVFPVLADNEEINNLEDQSSSLESELQGINEDILALSDEISTTEMQVEMLNGEIARTSDELDEAMANEERQYEDMKARIKYMYEHGNATLLELLFSAEDMSDFLNKADFIENLSEYDRNALNDLKDIHQQIEDEQKTLETQQASLTDLQEQLQNQQTELQAKADATSTNLADVQARLQQAKEEEAARIAAEEEAARQAAASVNNNPGSGNSGGGYDNSVVNGGGIDASTDDVTLLAAIIQCEAYQTYDALLAVATVIMNRVESPRFPNSISGVIYASGQFEPVWTGRLENVLNSGPTSLSMQVAQDAINGARLAAVSDCYYFLYAPYTDRDGVVIGDNVFFQSW</sequence>
<feature type="domain" description="Peptidoglycan hydrolase PcsB coiled-coil" evidence="4">
    <location>
        <begin position="92"/>
        <end position="156"/>
    </location>
</feature>
<gene>
    <name evidence="5" type="ORF">H9758_09305</name>
</gene>
<evidence type="ECO:0000256" key="2">
    <source>
        <dbReference type="SAM" id="Coils"/>
    </source>
</evidence>
<feature type="coiled-coil region" evidence="2">
    <location>
        <begin position="28"/>
        <end position="101"/>
    </location>
</feature>
<dbReference type="Gene3D" id="1.10.10.2520">
    <property type="entry name" value="Cell wall hydrolase SleB, domain 1"/>
    <property type="match status" value="1"/>
</dbReference>
<protein>
    <submittedName>
        <fullName evidence="5">Cell wall hydrolase</fullName>
    </submittedName>
</protein>
<dbReference type="InterPro" id="IPR042047">
    <property type="entry name" value="SleB_dom1"/>
</dbReference>
<dbReference type="InterPro" id="IPR057309">
    <property type="entry name" value="PcsB_CC"/>
</dbReference>
<comment type="caution">
    <text evidence="5">The sequence shown here is derived from an EMBL/GenBank/DDBJ whole genome shotgun (WGS) entry which is preliminary data.</text>
</comment>
<evidence type="ECO:0000313" key="5">
    <source>
        <dbReference type="EMBL" id="HJC34771.1"/>
    </source>
</evidence>
<reference evidence="5" key="1">
    <citation type="journal article" date="2021" name="PeerJ">
        <title>Extensive microbial diversity within the chicken gut microbiome revealed by metagenomics and culture.</title>
        <authorList>
            <person name="Gilroy R."/>
            <person name="Ravi A."/>
            <person name="Getino M."/>
            <person name="Pursley I."/>
            <person name="Horton D.L."/>
            <person name="Alikhan N.F."/>
            <person name="Baker D."/>
            <person name="Gharbi K."/>
            <person name="Hall N."/>
            <person name="Watson M."/>
            <person name="Adriaenssens E.M."/>
            <person name="Foster-Nyarko E."/>
            <person name="Jarju S."/>
            <person name="Secka A."/>
            <person name="Antonio M."/>
            <person name="Oren A."/>
            <person name="Chaudhuri R.R."/>
            <person name="La Ragione R."/>
            <person name="Hildebrand F."/>
            <person name="Pallen M.J."/>
        </authorList>
    </citation>
    <scope>NUCLEOTIDE SEQUENCE</scope>
    <source>
        <strain evidence="5">ChiW19-954</strain>
    </source>
</reference>
<dbReference type="Pfam" id="PF07486">
    <property type="entry name" value="Hydrolase_2"/>
    <property type="match status" value="1"/>
</dbReference>